<gene>
    <name evidence="2" type="ORF">POTOM_003034</name>
</gene>
<reference evidence="2" key="1">
    <citation type="journal article" date="2020" name="bioRxiv">
        <title>Hybrid origin of Populus tomentosa Carr. identified through genome sequencing and phylogenomic analysis.</title>
        <authorList>
            <person name="An X."/>
            <person name="Gao K."/>
            <person name="Chen Z."/>
            <person name="Li J."/>
            <person name="Yang X."/>
            <person name="Yang X."/>
            <person name="Zhou J."/>
            <person name="Guo T."/>
            <person name="Zhao T."/>
            <person name="Huang S."/>
            <person name="Miao D."/>
            <person name="Khan W.U."/>
            <person name="Rao P."/>
            <person name="Ye M."/>
            <person name="Lei B."/>
            <person name="Liao W."/>
            <person name="Wang J."/>
            <person name="Ji L."/>
            <person name="Li Y."/>
            <person name="Guo B."/>
            <person name="Mustafa N.S."/>
            <person name="Li S."/>
            <person name="Yun Q."/>
            <person name="Keller S.R."/>
            <person name="Mao J."/>
            <person name="Zhang R."/>
            <person name="Strauss S.H."/>
        </authorList>
    </citation>
    <scope>NUCLEOTIDE SEQUENCE</scope>
    <source>
        <strain evidence="2">GM15</strain>
        <tissue evidence="2">Leaf</tissue>
    </source>
</reference>
<comment type="caution">
    <text evidence="2">The sequence shown here is derived from an EMBL/GenBank/DDBJ whole genome shotgun (WGS) entry which is preliminary data.</text>
</comment>
<feature type="compositionally biased region" description="Polar residues" evidence="1">
    <location>
        <begin position="32"/>
        <end position="43"/>
    </location>
</feature>
<sequence>MTRGRRRTRRRGGIKGRVGEIQVLVLLVQSRSCSTCQSVSTPSDESEYERRKGRPEKREDERRKPENIRNEDERRRYCVIVLPGEDNETREVDKDEHKEEMTYDHDDYPSSTSNDSNDGLNNMEKRPTEDENREYYAASNIEANEITESDKFKTAAKSAVIHRGKHDGAVEALSLVMPELGQIKSSKSNLTTMAREDFAHSLQNEKIPDGGICGSESSSAKNNNATNGAHTPTSPTSPIVNGNDAPVSTPAEPSACITSSAGDTTLNKSLDEDKEGSLTQQENNRGILTFTLKSSSGIHQKMR</sequence>
<feature type="compositionally biased region" description="Polar residues" evidence="1">
    <location>
        <begin position="109"/>
        <end position="120"/>
    </location>
</feature>
<feature type="compositionally biased region" description="Basic and acidic residues" evidence="1">
    <location>
        <begin position="87"/>
        <end position="108"/>
    </location>
</feature>
<feature type="region of interest" description="Disordered" evidence="1">
    <location>
        <begin position="203"/>
        <end position="285"/>
    </location>
</feature>
<proteinExistence type="predicted"/>
<feature type="compositionally biased region" description="Basic and acidic residues" evidence="1">
    <location>
        <begin position="56"/>
        <end position="76"/>
    </location>
</feature>
<evidence type="ECO:0000313" key="3">
    <source>
        <dbReference type="Proteomes" id="UP000886885"/>
    </source>
</evidence>
<protein>
    <submittedName>
        <fullName evidence="2">Uncharacterized protein</fullName>
    </submittedName>
</protein>
<organism evidence="2 3">
    <name type="scientific">Populus tomentosa</name>
    <name type="common">Chinese white poplar</name>
    <dbReference type="NCBI Taxonomy" id="118781"/>
    <lineage>
        <taxon>Eukaryota</taxon>
        <taxon>Viridiplantae</taxon>
        <taxon>Streptophyta</taxon>
        <taxon>Embryophyta</taxon>
        <taxon>Tracheophyta</taxon>
        <taxon>Spermatophyta</taxon>
        <taxon>Magnoliopsida</taxon>
        <taxon>eudicotyledons</taxon>
        <taxon>Gunneridae</taxon>
        <taxon>Pentapetalae</taxon>
        <taxon>rosids</taxon>
        <taxon>fabids</taxon>
        <taxon>Malpighiales</taxon>
        <taxon>Salicaceae</taxon>
        <taxon>Saliceae</taxon>
        <taxon>Populus</taxon>
    </lineage>
</organism>
<evidence type="ECO:0000313" key="2">
    <source>
        <dbReference type="EMBL" id="KAG6793811.1"/>
    </source>
</evidence>
<evidence type="ECO:0000256" key="1">
    <source>
        <dbReference type="SAM" id="MobiDB-lite"/>
    </source>
</evidence>
<feature type="compositionally biased region" description="Polar residues" evidence="1">
    <location>
        <begin position="256"/>
        <end position="268"/>
    </location>
</feature>
<accession>A0A8X8DKV3</accession>
<keyword evidence="3" id="KW-1185">Reference proteome</keyword>
<feature type="compositionally biased region" description="Polar residues" evidence="1">
    <location>
        <begin position="215"/>
        <end position="240"/>
    </location>
</feature>
<dbReference type="PANTHER" id="PTHR36808:SF1">
    <property type="entry name" value="TRANSCRIPTIONAL REGULATOR ATRX-LIKE PROTEIN"/>
    <property type="match status" value="1"/>
</dbReference>
<dbReference type="AlphaFoldDB" id="A0A8X8DKV3"/>
<feature type="region of interest" description="Disordered" evidence="1">
    <location>
        <begin position="32"/>
        <end position="131"/>
    </location>
</feature>
<dbReference type="PANTHER" id="PTHR36808">
    <property type="entry name" value="TRANSCRIPTIONAL REGULATOR ATRX-LIKE PROTEIN"/>
    <property type="match status" value="1"/>
</dbReference>
<name>A0A8X8DKV3_POPTO</name>
<dbReference type="Proteomes" id="UP000886885">
    <property type="component" value="Chromosome 1A"/>
</dbReference>
<dbReference type="EMBL" id="JAAWWB010000001">
    <property type="protein sequence ID" value="KAG6793811.1"/>
    <property type="molecule type" value="Genomic_DNA"/>
</dbReference>
<dbReference type="OrthoDB" id="786617at2759"/>